<dbReference type="EMBL" id="GAKP01013564">
    <property type="protein sequence ID" value="JAC45388.1"/>
    <property type="molecule type" value="Transcribed_RNA"/>
</dbReference>
<name>A0A034VV20_BACDO</name>
<dbReference type="RefSeq" id="XP_011209058.2">
    <property type="nucleotide sequence ID" value="XM_011210756.4"/>
</dbReference>
<dbReference type="OrthoDB" id="7865954at2759"/>
<proteinExistence type="predicted"/>
<organism evidence="1">
    <name type="scientific">Bactrocera dorsalis</name>
    <name type="common">Oriental fruit fly</name>
    <name type="synonym">Dacus dorsalis</name>
    <dbReference type="NCBI Taxonomy" id="27457"/>
    <lineage>
        <taxon>Eukaryota</taxon>
        <taxon>Metazoa</taxon>
        <taxon>Ecdysozoa</taxon>
        <taxon>Arthropoda</taxon>
        <taxon>Hexapoda</taxon>
        <taxon>Insecta</taxon>
        <taxon>Pterygota</taxon>
        <taxon>Neoptera</taxon>
        <taxon>Endopterygota</taxon>
        <taxon>Diptera</taxon>
        <taxon>Brachycera</taxon>
        <taxon>Muscomorpha</taxon>
        <taxon>Tephritoidea</taxon>
        <taxon>Tephritidae</taxon>
        <taxon>Bactrocera</taxon>
        <taxon>Bactrocera</taxon>
    </lineage>
</organism>
<dbReference type="GeneID" id="105230149"/>
<evidence type="ECO:0000313" key="1">
    <source>
        <dbReference type="EMBL" id="JAC45388.1"/>
    </source>
</evidence>
<protein>
    <submittedName>
        <fullName evidence="1">Uncharacterized protein</fullName>
    </submittedName>
</protein>
<dbReference type="KEGG" id="bdr:105230149"/>
<accession>A0A034VV20</accession>
<sequence>MLRCIRFGEVLLDETFRTFLICNQCQAEFVEVPEFRVHLATTPCGQRLFKEDVVGLKFGPAQVTRSSKEKTYLLYNPVDVQLATTETVISSVTATAEGGDDAYLDLMKIEEELLDPRWYTDIANAQTEVASPQAAASLSSAINANKPMEYKELVEAVGPYVQFKENAAKRKPSSVVVRRFPNKSDNPVAAKNNPVLQTKLEPSNDQKSVRLLNPAVKRKLDMTPKQVQFNDKTTVKYVINEKLCTNSAPITEEITLNNGAVVKRRKTINIPTEQTSMRQDLQEQAIRRSSDVPKSTIGIAAVRKTVTQPTNVVGANKTAKSHNIAIAPTVVSSKIVAPTKLPSTAAPKTDAAAKNKGPLPNTRVIATQMNGKNQTIHSNLLVKNPTTYARANSNGITSEKPLPNRTAPISVNKVAPTATKPQQRTVNTSGVGATQIAPVVSIKQTAPPALAPLSSSNPTATAQQKTNDILNKLQTRGLQVKRTQPPVTTSVNTIQQNKTMELLQKLQSKGMKVKILNGKEALCASGATVAQTSASINLPTTAVRDAKIVCNVGSAALAMVKPNKTILNNKLIIKKVK</sequence>
<reference evidence="1" key="1">
    <citation type="journal article" date="2014" name="BMC Genomics">
        <title>Characterizing the developmental transcriptome of the oriental fruit fly, Bactrocera dorsalis (Diptera: Tephritidae) through comparative genomic analysis with Drosophila melanogaster utilizing modENCODE datasets.</title>
        <authorList>
            <person name="Geib S.M."/>
            <person name="Calla B."/>
            <person name="Hall B."/>
            <person name="Hou S."/>
            <person name="Manoukis N.C."/>
        </authorList>
    </citation>
    <scope>NUCLEOTIDE SEQUENCE</scope>
    <source>
        <strain evidence="1">Punador</strain>
    </source>
</reference>
<dbReference type="AlphaFoldDB" id="A0A034VV20"/>